<sequence>MVGGSNPLEDANFMKVNLEKLIKDIEEAFNPASIFIYGSRARDDFYEGSDYEIGVLMKKNNYVSRMEIKNKLDIKKWGGKRVPVFV</sequence>
<accession>A0A1G2HGA8</accession>
<dbReference type="Proteomes" id="UP000176770">
    <property type="component" value="Unassembled WGS sequence"/>
</dbReference>
<evidence type="ECO:0000313" key="2">
    <source>
        <dbReference type="EMBL" id="OGZ61524.1"/>
    </source>
</evidence>
<organism evidence="2 3">
    <name type="scientific">Candidatus Spechtbacteria bacterium RIFCSPLOWO2_12_FULL_38_22</name>
    <dbReference type="NCBI Taxonomy" id="1802165"/>
    <lineage>
        <taxon>Bacteria</taxon>
        <taxon>Candidatus Spechtiibacteriota</taxon>
    </lineage>
</organism>
<dbReference type="EMBL" id="MHOK01000022">
    <property type="protein sequence ID" value="OGZ61524.1"/>
    <property type="molecule type" value="Genomic_DNA"/>
</dbReference>
<protein>
    <recommendedName>
        <fullName evidence="1">Polymerase beta nucleotidyltransferase domain-containing protein</fullName>
    </recommendedName>
</protein>
<dbReference type="SUPFAM" id="SSF81301">
    <property type="entry name" value="Nucleotidyltransferase"/>
    <property type="match status" value="1"/>
</dbReference>
<evidence type="ECO:0000259" key="1">
    <source>
        <dbReference type="Pfam" id="PF18765"/>
    </source>
</evidence>
<evidence type="ECO:0000313" key="3">
    <source>
        <dbReference type="Proteomes" id="UP000176770"/>
    </source>
</evidence>
<dbReference type="Gene3D" id="3.30.460.10">
    <property type="entry name" value="Beta Polymerase, domain 2"/>
    <property type="match status" value="1"/>
</dbReference>
<dbReference type="InterPro" id="IPR043519">
    <property type="entry name" value="NT_sf"/>
</dbReference>
<dbReference type="AlphaFoldDB" id="A0A1G2HGA8"/>
<dbReference type="STRING" id="1802165.A3F94_01595"/>
<proteinExistence type="predicted"/>
<gene>
    <name evidence="2" type="ORF">A3F94_01595</name>
</gene>
<dbReference type="CDD" id="cd05403">
    <property type="entry name" value="NT_KNTase_like"/>
    <property type="match status" value="1"/>
</dbReference>
<name>A0A1G2HGA8_9BACT</name>
<dbReference type="InterPro" id="IPR041633">
    <property type="entry name" value="Polbeta"/>
</dbReference>
<feature type="domain" description="Polymerase beta nucleotidyltransferase" evidence="1">
    <location>
        <begin position="19"/>
        <end position="73"/>
    </location>
</feature>
<comment type="caution">
    <text evidence="2">The sequence shown here is derived from an EMBL/GenBank/DDBJ whole genome shotgun (WGS) entry which is preliminary data.</text>
</comment>
<dbReference type="Pfam" id="PF18765">
    <property type="entry name" value="Polbeta"/>
    <property type="match status" value="1"/>
</dbReference>
<reference evidence="2 3" key="1">
    <citation type="journal article" date="2016" name="Nat. Commun.">
        <title>Thousands of microbial genomes shed light on interconnected biogeochemical processes in an aquifer system.</title>
        <authorList>
            <person name="Anantharaman K."/>
            <person name="Brown C.T."/>
            <person name="Hug L.A."/>
            <person name="Sharon I."/>
            <person name="Castelle C.J."/>
            <person name="Probst A.J."/>
            <person name="Thomas B.C."/>
            <person name="Singh A."/>
            <person name="Wilkins M.J."/>
            <person name="Karaoz U."/>
            <person name="Brodie E.L."/>
            <person name="Williams K.H."/>
            <person name="Hubbard S.S."/>
            <person name="Banfield J.F."/>
        </authorList>
    </citation>
    <scope>NUCLEOTIDE SEQUENCE [LARGE SCALE GENOMIC DNA]</scope>
</reference>